<evidence type="ECO:0000313" key="2">
    <source>
        <dbReference type="EMBL" id="KAJ8365494.1"/>
    </source>
</evidence>
<dbReference type="Proteomes" id="UP001152622">
    <property type="component" value="Chromosome 4"/>
</dbReference>
<evidence type="ECO:0000313" key="3">
    <source>
        <dbReference type="Proteomes" id="UP001152622"/>
    </source>
</evidence>
<dbReference type="EMBL" id="JAINUF010000004">
    <property type="protein sequence ID" value="KAJ8365494.1"/>
    <property type="molecule type" value="Genomic_DNA"/>
</dbReference>
<accession>A0A9Q1J3I3</accession>
<name>A0A9Q1J3I3_SYNKA</name>
<comment type="caution">
    <text evidence="2">The sequence shown here is derived from an EMBL/GenBank/DDBJ whole genome shotgun (WGS) entry which is preliminary data.</text>
</comment>
<keyword evidence="3" id="KW-1185">Reference proteome</keyword>
<protein>
    <submittedName>
        <fullName evidence="2">Uncharacterized protein</fullName>
    </submittedName>
</protein>
<reference evidence="2" key="1">
    <citation type="journal article" date="2023" name="Science">
        <title>Genome structures resolve the early diversification of teleost fishes.</title>
        <authorList>
            <person name="Parey E."/>
            <person name="Louis A."/>
            <person name="Montfort J."/>
            <person name="Bouchez O."/>
            <person name="Roques C."/>
            <person name="Iampietro C."/>
            <person name="Lluch J."/>
            <person name="Castinel A."/>
            <person name="Donnadieu C."/>
            <person name="Desvignes T."/>
            <person name="Floi Bucao C."/>
            <person name="Jouanno E."/>
            <person name="Wen M."/>
            <person name="Mejri S."/>
            <person name="Dirks R."/>
            <person name="Jansen H."/>
            <person name="Henkel C."/>
            <person name="Chen W.J."/>
            <person name="Zahm M."/>
            <person name="Cabau C."/>
            <person name="Klopp C."/>
            <person name="Thompson A.W."/>
            <person name="Robinson-Rechavi M."/>
            <person name="Braasch I."/>
            <person name="Lecointre G."/>
            <person name="Bobe J."/>
            <person name="Postlethwait J.H."/>
            <person name="Berthelot C."/>
            <person name="Roest Crollius H."/>
            <person name="Guiguen Y."/>
        </authorList>
    </citation>
    <scope>NUCLEOTIDE SEQUENCE</scope>
    <source>
        <strain evidence="2">WJC10195</strain>
    </source>
</reference>
<feature type="compositionally biased region" description="Polar residues" evidence="1">
    <location>
        <begin position="8"/>
        <end position="17"/>
    </location>
</feature>
<evidence type="ECO:0000256" key="1">
    <source>
        <dbReference type="SAM" id="MobiDB-lite"/>
    </source>
</evidence>
<dbReference type="AlphaFoldDB" id="A0A9Q1J3I3"/>
<gene>
    <name evidence="2" type="ORF">SKAU_G00143250</name>
</gene>
<feature type="region of interest" description="Disordered" evidence="1">
    <location>
        <begin position="1"/>
        <end position="37"/>
    </location>
</feature>
<sequence length="92" mass="10262">MLRETKQSLESYTQTVQRAPRLRSRQRASLRPNPADGRFTLPSVIQRGAIAITRLHGAGQLLAHSAEPRAGGVTCLRFPSPYLQMTVFTTDR</sequence>
<organism evidence="2 3">
    <name type="scientific">Synaphobranchus kaupii</name>
    <name type="common">Kaup's arrowtooth eel</name>
    <dbReference type="NCBI Taxonomy" id="118154"/>
    <lineage>
        <taxon>Eukaryota</taxon>
        <taxon>Metazoa</taxon>
        <taxon>Chordata</taxon>
        <taxon>Craniata</taxon>
        <taxon>Vertebrata</taxon>
        <taxon>Euteleostomi</taxon>
        <taxon>Actinopterygii</taxon>
        <taxon>Neopterygii</taxon>
        <taxon>Teleostei</taxon>
        <taxon>Anguilliformes</taxon>
        <taxon>Synaphobranchidae</taxon>
        <taxon>Synaphobranchus</taxon>
    </lineage>
</organism>
<proteinExistence type="predicted"/>